<evidence type="ECO:0000256" key="4">
    <source>
        <dbReference type="ARBA" id="ARBA00023136"/>
    </source>
</evidence>
<dbReference type="Proteomes" id="UP000682733">
    <property type="component" value="Unassembled WGS sequence"/>
</dbReference>
<evidence type="ECO:0000313" key="8">
    <source>
        <dbReference type="EMBL" id="CAF4230623.1"/>
    </source>
</evidence>
<evidence type="ECO:0000259" key="6">
    <source>
        <dbReference type="PROSITE" id="PS50850"/>
    </source>
</evidence>
<evidence type="ECO:0000256" key="2">
    <source>
        <dbReference type="ARBA" id="ARBA00022692"/>
    </source>
</evidence>
<feature type="transmembrane region" description="Helical" evidence="5">
    <location>
        <begin position="330"/>
        <end position="348"/>
    </location>
</feature>
<reference evidence="7" key="1">
    <citation type="submission" date="2021-02" db="EMBL/GenBank/DDBJ databases">
        <authorList>
            <person name="Nowell W R."/>
        </authorList>
    </citation>
    <scope>NUCLEOTIDE SEQUENCE</scope>
</reference>
<organism evidence="7 9">
    <name type="scientific">Didymodactylos carnosus</name>
    <dbReference type="NCBI Taxonomy" id="1234261"/>
    <lineage>
        <taxon>Eukaryota</taxon>
        <taxon>Metazoa</taxon>
        <taxon>Spiralia</taxon>
        <taxon>Gnathifera</taxon>
        <taxon>Rotifera</taxon>
        <taxon>Eurotatoria</taxon>
        <taxon>Bdelloidea</taxon>
        <taxon>Philodinida</taxon>
        <taxon>Philodinidae</taxon>
        <taxon>Didymodactylos</taxon>
    </lineage>
</organism>
<comment type="subcellular location">
    <subcellularLocation>
        <location evidence="1">Membrane</location>
        <topology evidence="1">Multi-pass membrane protein</topology>
    </subcellularLocation>
</comment>
<dbReference type="Gene3D" id="1.20.1250.20">
    <property type="entry name" value="MFS general substrate transporter like domains"/>
    <property type="match status" value="1"/>
</dbReference>
<dbReference type="InterPro" id="IPR036259">
    <property type="entry name" value="MFS_trans_sf"/>
</dbReference>
<dbReference type="EMBL" id="CAJNOK010028313">
    <property type="protein sequence ID" value="CAF1432771.1"/>
    <property type="molecule type" value="Genomic_DNA"/>
</dbReference>
<dbReference type="InterPro" id="IPR020846">
    <property type="entry name" value="MFS_dom"/>
</dbReference>
<feature type="transmembrane region" description="Helical" evidence="5">
    <location>
        <begin position="210"/>
        <end position="229"/>
    </location>
</feature>
<feature type="transmembrane region" description="Helical" evidence="5">
    <location>
        <begin position="116"/>
        <end position="134"/>
    </location>
</feature>
<protein>
    <recommendedName>
        <fullName evidence="6">Major facilitator superfamily (MFS) profile domain-containing protein</fullName>
    </recommendedName>
</protein>
<keyword evidence="2 5" id="KW-0812">Transmembrane</keyword>
<accession>A0A8S2FDT0</accession>
<evidence type="ECO:0000256" key="5">
    <source>
        <dbReference type="SAM" id="Phobius"/>
    </source>
</evidence>
<feature type="transmembrane region" description="Helical" evidence="5">
    <location>
        <begin position="294"/>
        <end position="318"/>
    </location>
</feature>
<feature type="transmembrane region" description="Helical" evidence="5">
    <location>
        <begin position="57"/>
        <end position="78"/>
    </location>
</feature>
<evidence type="ECO:0000313" key="7">
    <source>
        <dbReference type="EMBL" id="CAF1432771.1"/>
    </source>
</evidence>
<dbReference type="PANTHER" id="PTHR24064">
    <property type="entry name" value="SOLUTE CARRIER FAMILY 22 MEMBER"/>
    <property type="match status" value="1"/>
</dbReference>
<dbReference type="AlphaFoldDB" id="A0A8S2FDT0"/>
<dbReference type="Proteomes" id="UP000677228">
    <property type="component" value="Unassembled WGS sequence"/>
</dbReference>
<dbReference type="InterPro" id="IPR005828">
    <property type="entry name" value="MFS_sugar_transport-like"/>
</dbReference>
<gene>
    <name evidence="7" type="ORF">OVA965_LOCUS34112</name>
    <name evidence="8" type="ORF">TMI583_LOCUS35024</name>
</gene>
<feature type="transmembrane region" description="Helical" evidence="5">
    <location>
        <begin position="360"/>
        <end position="378"/>
    </location>
</feature>
<comment type="caution">
    <text evidence="7">The sequence shown here is derived from an EMBL/GenBank/DDBJ whole genome shotgun (WGS) entry which is preliminary data.</text>
</comment>
<keyword evidence="4 5" id="KW-0472">Membrane</keyword>
<dbReference type="GO" id="GO:0016020">
    <property type="term" value="C:membrane"/>
    <property type="evidence" value="ECO:0007669"/>
    <property type="project" value="UniProtKB-SubCell"/>
</dbReference>
<feature type="transmembrane region" description="Helical" evidence="5">
    <location>
        <begin position="269"/>
        <end position="288"/>
    </location>
</feature>
<dbReference type="GO" id="GO:0022857">
    <property type="term" value="F:transmembrane transporter activity"/>
    <property type="evidence" value="ECO:0007669"/>
    <property type="project" value="InterPro"/>
</dbReference>
<evidence type="ECO:0000256" key="3">
    <source>
        <dbReference type="ARBA" id="ARBA00022989"/>
    </source>
</evidence>
<dbReference type="Pfam" id="PF00083">
    <property type="entry name" value="Sugar_tr"/>
    <property type="match status" value="1"/>
</dbReference>
<feature type="transmembrane region" description="Helical" evidence="5">
    <location>
        <begin position="241"/>
        <end position="262"/>
    </location>
</feature>
<name>A0A8S2FDT0_9BILA</name>
<evidence type="ECO:0000313" key="9">
    <source>
        <dbReference type="Proteomes" id="UP000677228"/>
    </source>
</evidence>
<keyword evidence="3 5" id="KW-1133">Transmembrane helix</keyword>
<dbReference type="SUPFAM" id="SSF103473">
    <property type="entry name" value="MFS general substrate transporter"/>
    <property type="match status" value="1"/>
</dbReference>
<feature type="domain" description="Major facilitator superfamily (MFS) profile" evidence="6">
    <location>
        <begin position="1"/>
        <end position="383"/>
    </location>
</feature>
<sequence length="394" mass="43867">MQSGGLFLLIIGSLGDKYGRKITASMITVIIFVICLITQIAMQWIPMSINIKFGLLLLNQLASGLTASSYSIIFILMLELSSSRHTSLAGNSALVSFTLGEALQTLFAYLSRNWQLLKWINLAFIALGLPYLYFMPESPYFLYSKKECHKLEQLLRQIAQMNQRQESDWYPYYQELLKTSSFRVVVQPQKLSFIQKIKKLLTHQPTVRKLLIIGAIGFTTLLLYIKISYGLAGMKGVSPYINILIGAAVEAVGYISGSILITTRLGRKYSFIGFTVLTLACVLAIPFLSTQYPVHTVFIAQIGKYAISGAICVSWIYIPELFPTAIRSSANGFFIAISRVGAIAAPVIDSSIGDQYIKITFYVYSGLALIMLFLTLLLPETRDMSLTDETVINT</sequence>
<feature type="transmembrane region" description="Helical" evidence="5">
    <location>
        <begin position="25"/>
        <end position="45"/>
    </location>
</feature>
<evidence type="ECO:0000256" key="1">
    <source>
        <dbReference type="ARBA" id="ARBA00004141"/>
    </source>
</evidence>
<dbReference type="PROSITE" id="PS50850">
    <property type="entry name" value="MFS"/>
    <property type="match status" value="1"/>
</dbReference>
<dbReference type="EMBL" id="CAJOBA010050106">
    <property type="protein sequence ID" value="CAF4230623.1"/>
    <property type="molecule type" value="Genomic_DNA"/>
</dbReference>
<proteinExistence type="predicted"/>